<keyword evidence="1" id="KW-0472">Membrane</keyword>
<keyword evidence="1" id="KW-0812">Transmembrane</keyword>
<protein>
    <submittedName>
        <fullName evidence="2">Uncharacterized protein</fullName>
    </submittedName>
</protein>
<feature type="non-terminal residue" evidence="2">
    <location>
        <position position="1"/>
    </location>
</feature>
<feature type="transmembrane region" description="Helical" evidence="1">
    <location>
        <begin position="63"/>
        <end position="86"/>
    </location>
</feature>
<keyword evidence="3" id="KW-1185">Reference proteome</keyword>
<accession>A0A2G9TDZ8</accession>
<evidence type="ECO:0000313" key="2">
    <source>
        <dbReference type="EMBL" id="PIO56199.1"/>
    </source>
</evidence>
<sequence>FHEHYRIPTPPGPVTIPTEVLDCTRRRVKTHSTPTQTFIPSRTNQSLGSRVYKAIAASTAAKLVLVLSLLAALAALIYAGVFGATFGPHLIYVNGPPPV</sequence>
<gene>
    <name evidence="2" type="ORF">TELCIR_22406</name>
</gene>
<dbReference type="Proteomes" id="UP000230423">
    <property type="component" value="Unassembled WGS sequence"/>
</dbReference>
<reference evidence="2 3" key="1">
    <citation type="submission" date="2015-09" db="EMBL/GenBank/DDBJ databases">
        <title>Draft genome of the parasitic nematode Teladorsagia circumcincta isolate WARC Sus (inbred).</title>
        <authorList>
            <person name="Mitreva M."/>
        </authorList>
    </citation>
    <scope>NUCLEOTIDE SEQUENCE [LARGE SCALE GENOMIC DNA]</scope>
    <source>
        <strain evidence="2 3">S</strain>
    </source>
</reference>
<organism evidence="2 3">
    <name type="scientific">Teladorsagia circumcincta</name>
    <name type="common">Brown stomach worm</name>
    <name type="synonym">Ostertagia circumcincta</name>
    <dbReference type="NCBI Taxonomy" id="45464"/>
    <lineage>
        <taxon>Eukaryota</taxon>
        <taxon>Metazoa</taxon>
        <taxon>Ecdysozoa</taxon>
        <taxon>Nematoda</taxon>
        <taxon>Chromadorea</taxon>
        <taxon>Rhabditida</taxon>
        <taxon>Rhabditina</taxon>
        <taxon>Rhabditomorpha</taxon>
        <taxon>Strongyloidea</taxon>
        <taxon>Trichostrongylidae</taxon>
        <taxon>Teladorsagia</taxon>
    </lineage>
</organism>
<keyword evidence="1" id="KW-1133">Transmembrane helix</keyword>
<name>A0A2G9TDZ8_TELCI</name>
<dbReference type="EMBL" id="KZ380928">
    <property type="protein sequence ID" value="PIO56199.1"/>
    <property type="molecule type" value="Genomic_DNA"/>
</dbReference>
<evidence type="ECO:0000313" key="3">
    <source>
        <dbReference type="Proteomes" id="UP000230423"/>
    </source>
</evidence>
<dbReference type="AlphaFoldDB" id="A0A2G9TDZ8"/>
<proteinExistence type="predicted"/>
<evidence type="ECO:0000256" key="1">
    <source>
        <dbReference type="SAM" id="Phobius"/>
    </source>
</evidence>